<name>A0AAV4WJ23_9ARAC</name>
<dbReference type="AlphaFoldDB" id="A0AAV4WJ23"/>
<evidence type="ECO:0000313" key="1">
    <source>
        <dbReference type="EMBL" id="GIY82541.1"/>
    </source>
</evidence>
<protein>
    <submittedName>
        <fullName evidence="1">Uncharacterized protein</fullName>
    </submittedName>
</protein>
<reference evidence="1 2" key="1">
    <citation type="submission" date="2021-06" db="EMBL/GenBank/DDBJ databases">
        <title>Caerostris darwini draft genome.</title>
        <authorList>
            <person name="Kono N."/>
            <person name="Arakawa K."/>
        </authorList>
    </citation>
    <scope>NUCLEOTIDE SEQUENCE [LARGE SCALE GENOMIC DNA]</scope>
</reference>
<organism evidence="1 2">
    <name type="scientific">Caerostris darwini</name>
    <dbReference type="NCBI Taxonomy" id="1538125"/>
    <lineage>
        <taxon>Eukaryota</taxon>
        <taxon>Metazoa</taxon>
        <taxon>Ecdysozoa</taxon>
        <taxon>Arthropoda</taxon>
        <taxon>Chelicerata</taxon>
        <taxon>Arachnida</taxon>
        <taxon>Araneae</taxon>
        <taxon>Araneomorphae</taxon>
        <taxon>Entelegynae</taxon>
        <taxon>Araneoidea</taxon>
        <taxon>Araneidae</taxon>
        <taxon>Caerostris</taxon>
    </lineage>
</organism>
<dbReference type="Proteomes" id="UP001054837">
    <property type="component" value="Unassembled WGS sequence"/>
</dbReference>
<sequence>MYPPLGLMAIARNVSSQFNCSSENFQGLFFPKKLKGKEAISCRKREILRETEFLLALMDDLIHCERREGIRETGIHSSLKHVHCFAPAKKQHLHLCLFNAVPRSRP</sequence>
<evidence type="ECO:0000313" key="2">
    <source>
        <dbReference type="Proteomes" id="UP001054837"/>
    </source>
</evidence>
<accession>A0AAV4WJ23</accession>
<comment type="caution">
    <text evidence="1">The sequence shown here is derived from an EMBL/GenBank/DDBJ whole genome shotgun (WGS) entry which is preliminary data.</text>
</comment>
<dbReference type="EMBL" id="BPLQ01014724">
    <property type="protein sequence ID" value="GIY82541.1"/>
    <property type="molecule type" value="Genomic_DNA"/>
</dbReference>
<proteinExistence type="predicted"/>
<keyword evidence="2" id="KW-1185">Reference proteome</keyword>
<gene>
    <name evidence="1" type="ORF">CDAR_549071</name>
</gene>